<gene>
    <name evidence="1" type="ORF">H4683_002505</name>
</gene>
<evidence type="ECO:0000313" key="1">
    <source>
        <dbReference type="EMBL" id="MBE1555400.1"/>
    </source>
</evidence>
<dbReference type="AlphaFoldDB" id="A0A927MJ87"/>
<keyword evidence="2" id="KW-1185">Reference proteome</keyword>
<dbReference type="RefSeq" id="WP_192599127.1">
    <property type="nucleotide sequence ID" value="NZ_JADBEL010000013.1"/>
</dbReference>
<name>A0A927MJ87_9BACL</name>
<comment type="caution">
    <text evidence="1">The sequence shown here is derived from an EMBL/GenBank/DDBJ whole genome shotgun (WGS) entry which is preliminary data.</text>
</comment>
<organism evidence="1 2">
    <name type="scientific">Sporosarcina limicola</name>
    <dbReference type="NCBI Taxonomy" id="34101"/>
    <lineage>
        <taxon>Bacteria</taxon>
        <taxon>Bacillati</taxon>
        <taxon>Bacillota</taxon>
        <taxon>Bacilli</taxon>
        <taxon>Bacillales</taxon>
        <taxon>Caryophanaceae</taxon>
        <taxon>Sporosarcina</taxon>
    </lineage>
</organism>
<protein>
    <submittedName>
        <fullName evidence="1">Uncharacterized protein</fullName>
    </submittedName>
</protein>
<accession>A0A927MJ87</accession>
<sequence length="130" mass="15028">MKKLQPFDLADVGINEPFFIAHLYGCVLIGRKGEPSYTELLKALDNDTVLEMHLFNGEIEVYATRVNHSLVAYEPLEPLDVPDEQVMTRTYSIEQNKFNGYKKLIVKEYIDYDEDCMAYVKQTVLSSLER</sequence>
<proteinExistence type="predicted"/>
<evidence type="ECO:0000313" key="2">
    <source>
        <dbReference type="Proteomes" id="UP000658225"/>
    </source>
</evidence>
<reference evidence="1" key="1">
    <citation type="submission" date="2020-10" db="EMBL/GenBank/DDBJ databases">
        <title>Genomic Encyclopedia of Type Strains, Phase IV (KMG-IV): sequencing the most valuable type-strain genomes for metagenomic binning, comparative biology and taxonomic classification.</title>
        <authorList>
            <person name="Goeker M."/>
        </authorList>
    </citation>
    <scope>NUCLEOTIDE SEQUENCE</scope>
    <source>
        <strain evidence="1">DSM 13886</strain>
    </source>
</reference>
<dbReference type="Proteomes" id="UP000658225">
    <property type="component" value="Unassembled WGS sequence"/>
</dbReference>
<dbReference type="EMBL" id="JADBEL010000013">
    <property type="protein sequence ID" value="MBE1555400.1"/>
    <property type="molecule type" value="Genomic_DNA"/>
</dbReference>